<dbReference type="EMBL" id="CH480815">
    <property type="protein sequence ID" value="EDW42656.1"/>
    <property type="molecule type" value="Genomic_DNA"/>
</dbReference>
<keyword evidence="2" id="KW-0472">Membrane</keyword>
<dbReference type="HOGENOM" id="CLU_2948539_0_0_1"/>
<protein>
    <submittedName>
        <fullName evidence="3">GM26126</fullName>
    </submittedName>
</protein>
<organism evidence="4">
    <name type="scientific">Drosophila sechellia</name>
    <name type="common">Fruit fly</name>
    <dbReference type="NCBI Taxonomy" id="7238"/>
    <lineage>
        <taxon>Eukaryota</taxon>
        <taxon>Metazoa</taxon>
        <taxon>Ecdysozoa</taxon>
        <taxon>Arthropoda</taxon>
        <taxon>Hexapoda</taxon>
        <taxon>Insecta</taxon>
        <taxon>Pterygota</taxon>
        <taxon>Neoptera</taxon>
        <taxon>Endopterygota</taxon>
        <taxon>Diptera</taxon>
        <taxon>Brachycera</taxon>
        <taxon>Muscomorpha</taxon>
        <taxon>Ephydroidea</taxon>
        <taxon>Drosophilidae</taxon>
        <taxon>Drosophila</taxon>
        <taxon>Sophophora</taxon>
    </lineage>
</organism>
<reference evidence="3 4" key="1">
    <citation type="journal article" date="2007" name="Nature">
        <title>Evolution of genes and genomes on the Drosophila phylogeny.</title>
        <authorList>
            <consortium name="Drosophila 12 Genomes Consortium"/>
            <person name="Clark A.G."/>
            <person name="Eisen M.B."/>
            <person name="Smith D.R."/>
            <person name="Bergman C.M."/>
            <person name="Oliver B."/>
            <person name="Markow T.A."/>
            <person name="Kaufman T.C."/>
            <person name="Kellis M."/>
            <person name="Gelbart W."/>
            <person name="Iyer V.N."/>
            <person name="Pollard D.A."/>
            <person name="Sackton T.B."/>
            <person name="Larracuente A.M."/>
            <person name="Singh N.D."/>
            <person name="Abad J.P."/>
            <person name="Abt D.N."/>
            <person name="Adryan B."/>
            <person name="Aguade M."/>
            <person name="Akashi H."/>
            <person name="Anderson W.W."/>
            <person name="Aquadro C.F."/>
            <person name="Ardell D.H."/>
            <person name="Arguello R."/>
            <person name="Artieri C.G."/>
            <person name="Barbash D.A."/>
            <person name="Barker D."/>
            <person name="Barsanti P."/>
            <person name="Batterham P."/>
            <person name="Batzoglou S."/>
            <person name="Begun D."/>
            <person name="Bhutkar A."/>
            <person name="Blanco E."/>
            <person name="Bosak S.A."/>
            <person name="Bradley R.K."/>
            <person name="Brand A.D."/>
            <person name="Brent M.R."/>
            <person name="Brooks A.N."/>
            <person name="Brown R.H."/>
            <person name="Butlin R.K."/>
            <person name="Caggese C."/>
            <person name="Calvi B.R."/>
            <person name="Bernardo de Carvalho A."/>
            <person name="Caspi A."/>
            <person name="Castrezana S."/>
            <person name="Celniker S.E."/>
            <person name="Chang J.L."/>
            <person name="Chapple C."/>
            <person name="Chatterji S."/>
            <person name="Chinwalla A."/>
            <person name="Civetta A."/>
            <person name="Clifton S.W."/>
            <person name="Comeron J.M."/>
            <person name="Costello J.C."/>
            <person name="Coyne J.A."/>
            <person name="Daub J."/>
            <person name="David R.G."/>
            <person name="Delcher A.L."/>
            <person name="Delehaunty K."/>
            <person name="Do C.B."/>
            <person name="Ebling H."/>
            <person name="Edwards K."/>
            <person name="Eickbush T."/>
            <person name="Evans J.D."/>
            <person name="Filipski A."/>
            <person name="Findeiss S."/>
            <person name="Freyhult E."/>
            <person name="Fulton L."/>
            <person name="Fulton R."/>
            <person name="Garcia A.C."/>
            <person name="Gardiner A."/>
            <person name="Garfield D.A."/>
            <person name="Garvin B.E."/>
            <person name="Gibson G."/>
            <person name="Gilbert D."/>
            <person name="Gnerre S."/>
            <person name="Godfrey J."/>
            <person name="Good R."/>
            <person name="Gotea V."/>
            <person name="Gravely B."/>
            <person name="Greenberg A.J."/>
            <person name="Griffiths-Jones S."/>
            <person name="Gross S."/>
            <person name="Guigo R."/>
            <person name="Gustafson E.A."/>
            <person name="Haerty W."/>
            <person name="Hahn M.W."/>
            <person name="Halligan D.L."/>
            <person name="Halpern A.L."/>
            <person name="Halter G.M."/>
            <person name="Han M.V."/>
            <person name="Heger A."/>
            <person name="Hillier L."/>
            <person name="Hinrichs A.S."/>
            <person name="Holmes I."/>
            <person name="Hoskins R.A."/>
            <person name="Hubisz M.J."/>
            <person name="Hultmark D."/>
            <person name="Huntley M.A."/>
            <person name="Jaffe D.B."/>
            <person name="Jagadeeshan S."/>
            <person name="Jeck W.R."/>
            <person name="Johnson J."/>
            <person name="Jones C.D."/>
            <person name="Jordan W.C."/>
            <person name="Karpen G.H."/>
            <person name="Kataoka E."/>
            <person name="Keightley P.D."/>
            <person name="Kheradpour P."/>
            <person name="Kirkness E.F."/>
            <person name="Koerich L.B."/>
            <person name="Kristiansen K."/>
            <person name="Kudrna D."/>
            <person name="Kulathinal R.J."/>
            <person name="Kumar S."/>
            <person name="Kwok R."/>
            <person name="Lander E."/>
            <person name="Langley C.H."/>
            <person name="Lapoint R."/>
            <person name="Lazzaro B.P."/>
            <person name="Lee S.J."/>
            <person name="Levesque L."/>
            <person name="Li R."/>
            <person name="Lin C.F."/>
            <person name="Lin M.F."/>
            <person name="Lindblad-Toh K."/>
            <person name="Llopart A."/>
            <person name="Long M."/>
            <person name="Low L."/>
            <person name="Lozovsky E."/>
            <person name="Lu J."/>
            <person name="Luo M."/>
            <person name="Machado C.A."/>
            <person name="Makalowski W."/>
            <person name="Marzo M."/>
            <person name="Matsuda M."/>
            <person name="Matzkin L."/>
            <person name="McAllister B."/>
            <person name="McBride C.S."/>
            <person name="McKernan B."/>
            <person name="McKernan K."/>
            <person name="Mendez-Lago M."/>
            <person name="Minx P."/>
            <person name="Mollenhauer M.U."/>
            <person name="Montooth K."/>
            <person name="Mount S.M."/>
            <person name="Mu X."/>
            <person name="Myers E."/>
            <person name="Negre B."/>
            <person name="Newfeld S."/>
            <person name="Nielsen R."/>
            <person name="Noor M.A."/>
            <person name="O'Grady P."/>
            <person name="Pachter L."/>
            <person name="Papaceit M."/>
            <person name="Parisi M.J."/>
            <person name="Parisi M."/>
            <person name="Parts L."/>
            <person name="Pedersen J.S."/>
            <person name="Pesole G."/>
            <person name="Phillippy A.M."/>
            <person name="Ponting C.P."/>
            <person name="Pop M."/>
            <person name="Porcelli D."/>
            <person name="Powell J.R."/>
            <person name="Prohaska S."/>
            <person name="Pruitt K."/>
            <person name="Puig M."/>
            <person name="Quesneville H."/>
            <person name="Ram K.R."/>
            <person name="Rand D."/>
            <person name="Rasmussen M.D."/>
            <person name="Reed L.K."/>
            <person name="Reenan R."/>
            <person name="Reily A."/>
            <person name="Remington K.A."/>
            <person name="Rieger T.T."/>
            <person name="Ritchie M.G."/>
            <person name="Robin C."/>
            <person name="Rogers Y.H."/>
            <person name="Rohde C."/>
            <person name="Rozas J."/>
            <person name="Rubenfield M.J."/>
            <person name="Ruiz A."/>
            <person name="Russo S."/>
            <person name="Salzberg S.L."/>
            <person name="Sanchez-Gracia A."/>
            <person name="Saranga D.J."/>
            <person name="Sato H."/>
            <person name="Schaeffer S.W."/>
            <person name="Schatz M.C."/>
            <person name="Schlenke T."/>
            <person name="Schwartz R."/>
            <person name="Segarra C."/>
            <person name="Singh R.S."/>
            <person name="Sirot L."/>
            <person name="Sirota M."/>
            <person name="Sisneros N.B."/>
            <person name="Smith C.D."/>
            <person name="Smith T.F."/>
            <person name="Spieth J."/>
            <person name="Stage D.E."/>
            <person name="Stark A."/>
            <person name="Stephan W."/>
            <person name="Strausberg R.L."/>
            <person name="Strempel S."/>
            <person name="Sturgill D."/>
            <person name="Sutton G."/>
            <person name="Sutton G.G."/>
            <person name="Tao W."/>
            <person name="Teichmann S."/>
            <person name="Tobari Y.N."/>
            <person name="Tomimura Y."/>
            <person name="Tsolas J.M."/>
            <person name="Valente V.L."/>
            <person name="Venter E."/>
            <person name="Venter J.C."/>
            <person name="Vicario S."/>
            <person name="Vieira F.G."/>
            <person name="Vilella A.J."/>
            <person name="Villasante A."/>
            <person name="Walenz B."/>
            <person name="Wang J."/>
            <person name="Wasserman M."/>
            <person name="Watts T."/>
            <person name="Wilson D."/>
            <person name="Wilson R.K."/>
            <person name="Wing R.A."/>
            <person name="Wolfner M.F."/>
            <person name="Wong A."/>
            <person name="Wong G.K."/>
            <person name="Wu C.I."/>
            <person name="Wu G."/>
            <person name="Yamamoto D."/>
            <person name="Yang H.P."/>
            <person name="Yang S.P."/>
            <person name="Yorke J.A."/>
            <person name="Yoshida K."/>
            <person name="Zdobnov E."/>
            <person name="Zhang P."/>
            <person name="Zhang Y."/>
            <person name="Zimin A.V."/>
            <person name="Baldwin J."/>
            <person name="Abdouelleil A."/>
            <person name="Abdulkadir J."/>
            <person name="Abebe A."/>
            <person name="Abera B."/>
            <person name="Abreu J."/>
            <person name="Acer S.C."/>
            <person name="Aftuck L."/>
            <person name="Alexander A."/>
            <person name="An P."/>
            <person name="Anderson E."/>
            <person name="Anderson S."/>
            <person name="Arachi H."/>
            <person name="Azer M."/>
            <person name="Bachantsang P."/>
            <person name="Barry A."/>
            <person name="Bayul T."/>
            <person name="Berlin A."/>
            <person name="Bessette D."/>
            <person name="Bloom T."/>
            <person name="Blye J."/>
            <person name="Boguslavskiy L."/>
            <person name="Bonnet C."/>
            <person name="Boukhgalter B."/>
            <person name="Bourzgui I."/>
            <person name="Brown A."/>
            <person name="Cahill P."/>
            <person name="Channer S."/>
            <person name="Cheshatsang Y."/>
            <person name="Chuda L."/>
            <person name="Citroen M."/>
            <person name="Collymore A."/>
            <person name="Cooke P."/>
            <person name="Costello M."/>
            <person name="D'Aco K."/>
            <person name="Daza R."/>
            <person name="De Haan G."/>
            <person name="DeGray S."/>
            <person name="DeMaso C."/>
            <person name="Dhargay N."/>
            <person name="Dooley K."/>
            <person name="Dooley E."/>
            <person name="Doricent M."/>
            <person name="Dorje P."/>
            <person name="Dorjee K."/>
            <person name="Dupes A."/>
            <person name="Elong R."/>
            <person name="Falk J."/>
            <person name="Farina A."/>
            <person name="Faro S."/>
            <person name="Ferguson D."/>
            <person name="Fisher S."/>
            <person name="Foley C.D."/>
            <person name="Franke A."/>
            <person name="Friedrich D."/>
            <person name="Gadbois L."/>
            <person name="Gearin G."/>
            <person name="Gearin C.R."/>
            <person name="Giannoukos G."/>
            <person name="Goode T."/>
            <person name="Graham J."/>
            <person name="Grandbois E."/>
            <person name="Grewal S."/>
            <person name="Gyaltsen K."/>
            <person name="Hafez N."/>
            <person name="Hagos B."/>
            <person name="Hall J."/>
            <person name="Henson C."/>
            <person name="Hollinger A."/>
            <person name="Honan T."/>
            <person name="Huard M.D."/>
            <person name="Hughes L."/>
            <person name="Hurhula B."/>
            <person name="Husby M.E."/>
            <person name="Kamat A."/>
            <person name="Kanga B."/>
            <person name="Kashin S."/>
            <person name="Khazanovich D."/>
            <person name="Kisner P."/>
            <person name="Lance K."/>
            <person name="Lara M."/>
            <person name="Lee W."/>
            <person name="Lennon N."/>
            <person name="Letendre F."/>
            <person name="LeVine R."/>
            <person name="Lipovsky A."/>
            <person name="Liu X."/>
            <person name="Liu J."/>
            <person name="Liu S."/>
            <person name="Lokyitsang T."/>
            <person name="Lokyitsang Y."/>
            <person name="Lubonja R."/>
            <person name="Lui A."/>
            <person name="MacDonald P."/>
            <person name="Magnisalis V."/>
            <person name="Maru K."/>
            <person name="Matthews C."/>
            <person name="McCusker W."/>
            <person name="McDonough S."/>
            <person name="Mehta T."/>
            <person name="Meldrim J."/>
            <person name="Meneus L."/>
            <person name="Mihai O."/>
            <person name="Mihalev A."/>
            <person name="Mihova T."/>
            <person name="Mittelman R."/>
            <person name="Mlenga V."/>
            <person name="Montmayeur A."/>
            <person name="Mulrain L."/>
            <person name="Navidi A."/>
            <person name="Naylor J."/>
            <person name="Negash T."/>
            <person name="Nguyen T."/>
            <person name="Nguyen N."/>
            <person name="Nicol R."/>
            <person name="Norbu C."/>
            <person name="Norbu N."/>
            <person name="Novod N."/>
            <person name="O'Neill B."/>
            <person name="Osman S."/>
            <person name="Markiewicz E."/>
            <person name="Oyono O.L."/>
            <person name="Patti C."/>
            <person name="Phunkhang P."/>
            <person name="Pierre F."/>
            <person name="Priest M."/>
            <person name="Raghuraman S."/>
            <person name="Rege F."/>
            <person name="Reyes R."/>
            <person name="Rise C."/>
            <person name="Rogov P."/>
            <person name="Ross K."/>
            <person name="Ryan E."/>
            <person name="Settipalli S."/>
            <person name="Shea T."/>
            <person name="Sherpa N."/>
            <person name="Shi L."/>
            <person name="Shih D."/>
            <person name="Sparrow T."/>
            <person name="Spaulding J."/>
            <person name="Stalker J."/>
            <person name="Stange-Thomann N."/>
            <person name="Stavropoulos S."/>
            <person name="Stone C."/>
            <person name="Strader C."/>
            <person name="Tesfaye S."/>
            <person name="Thomson T."/>
            <person name="Thoulutsang Y."/>
            <person name="Thoulutsang D."/>
            <person name="Topham K."/>
            <person name="Topping I."/>
            <person name="Tsamla T."/>
            <person name="Vassiliev H."/>
            <person name="Vo A."/>
            <person name="Wangchuk T."/>
            <person name="Wangdi T."/>
            <person name="Weiand M."/>
            <person name="Wilkinson J."/>
            <person name="Wilson A."/>
            <person name="Yadav S."/>
            <person name="Young G."/>
            <person name="Yu Q."/>
            <person name="Zembek L."/>
            <person name="Zhong D."/>
            <person name="Zimmer A."/>
            <person name="Zwirko Z."/>
            <person name="Jaffe D.B."/>
            <person name="Alvarez P."/>
            <person name="Brockman W."/>
            <person name="Butler J."/>
            <person name="Chin C."/>
            <person name="Gnerre S."/>
            <person name="Grabherr M."/>
            <person name="Kleber M."/>
            <person name="Mauceli E."/>
            <person name="MacCallum I."/>
        </authorList>
    </citation>
    <scope>NUCLEOTIDE SEQUENCE [LARGE SCALE GENOMIC DNA]</scope>
    <source>
        <strain evidence="4">Rob3c / Tucson 14021-0248.25</strain>
    </source>
</reference>
<keyword evidence="1" id="KW-0808">Transferase</keyword>
<dbReference type="Proteomes" id="UP000001292">
    <property type="component" value="Unassembled WGS sequence"/>
</dbReference>
<keyword evidence="4" id="KW-1185">Reference proteome</keyword>
<evidence type="ECO:0000256" key="1">
    <source>
        <dbReference type="ARBA" id="ARBA00022679"/>
    </source>
</evidence>
<accession>B4HIE1</accession>
<keyword evidence="2" id="KW-0812">Transmembrane</keyword>
<feature type="transmembrane region" description="Helical" evidence="2">
    <location>
        <begin position="20"/>
        <end position="42"/>
    </location>
</feature>
<dbReference type="AlphaFoldDB" id="B4HIE1"/>
<keyword evidence="2" id="KW-1133">Transmembrane helix</keyword>
<proteinExistence type="predicted"/>
<gene>
    <name evidence="3" type="primary">Dsec\GM26126</name>
    <name evidence="3" type="ORF">Dsec_GM26126</name>
</gene>
<name>B4HIE1_DROSE</name>
<feature type="non-terminal residue" evidence="3">
    <location>
        <position position="1"/>
    </location>
</feature>
<sequence length="60" mass="6764">HMRVAGRNTDFITYHSLDVLGTFLLAFLAILSIVVLCVIKLLRAILKSKKDNRAPKQKVN</sequence>
<dbReference type="Pfam" id="PF00201">
    <property type="entry name" value="UDPGT"/>
    <property type="match status" value="1"/>
</dbReference>
<evidence type="ECO:0000313" key="4">
    <source>
        <dbReference type="Proteomes" id="UP000001292"/>
    </source>
</evidence>
<evidence type="ECO:0000313" key="3">
    <source>
        <dbReference type="EMBL" id="EDW42656.1"/>
    </source>
</evidence>
<evidence type="ECO:0000256" key="2">
    <source>
        <dbReference type="SAM" id="Phobius"/>
    </source>
</evidence>
<dbReference type="GO" id="GO:0008194">
    <property type="term" value="F:UDP-glycosyltransferase activity"/>
    <property type="evidence" value="ECO:0007669"/>
    <property type="project" value="InterPro"/>
</dbReference>
<dbReference type="InterPro" id="IPR002213">
    <property type="entry name" value="UDP_glucos_trans"/>
</dbReference>